<dbReference type="AlphaFoldDB" id="A0A251SIL6"/>
<evidence type="ECO:0000313" key="3">
    <source>
        <dbReference type="EMBL" id="OTF98125.1"/>
    </source>
</evidence>
<reference evidence="2 4" key="1">
    <citation type="journal article" date="2017" name="Nature">
        <title>The sunflower genome provides insights into oil metabolism, flowering and Asterid evolution.</title>
        <authorList>
            <person name="Badouin H."/>
            <person name="Gouzy J."/>
            <person name="Grassa C.J."/>
            <person name="Murat F."/>
            <person name="Staton S.E."/>
            <person name="Cottret L."/>
            <person name="Lelandais-Briere C."/>
            <person name="Owens G.L."/>
            <person name="Carrere S."/>
            <person name="Mayjonade B."/>
            <person name="Legrand L."/>
            <person name="Gill N."/>
            <person name="Kane N.C."/>
            <person name="Bowers J.E."/>
            <person name="Hubner S."/>
            <person name="Bellec A."/>
            <person name="Berard A."/>
            <person name="Berges H."/>
            <person name="Blanchet N."/>
            <person name="Boniface M.C."/>
            <person name="Brunel D."/>
            <person name="Catrice O."/>
            <person name="Chaidir N."/>
            <person name="Claudel C."/>
            <person name="Donnadieu C."/>
            <person name="Faraut T."/>
            <person name="Fievet G."/>
            <person name="Helmstetter N."/>
            <person name="King M."/>
            <person name="Knapp S.J."/>
            <person name="Lai Z."/>
            <person name="Le Paslier M.C."/>
            <person name="Lippi Y."/>
            <person name="Lorenzon L."/>
            <person name="Mandel J.R."/>
            <person name="Marage G."/>
            <person name="Marchand G."/>
            <person name="Marquand E."/>
            <person name="Bret-Mestries E."/>
            <person name="Morien E."/>
            <person name="Nambeesan S."/>
            <person name="Nguyen T."/>
            <person name="Pegot-Espagnet P."/>
            <person name="Pouilly N."/>
            <person name="Raftis F."/>
            <person name="Sallet E."/>
            <person name="Schiex T."/>
            <person name="Thomas J."/>
            <person name="Vandecasteele C."/>
            <person name="Vares D."/>
            <person name="Vear F."/>
            <person name="Vautrin S."/>
            <person name="Crespi M."/>
            <person name="Mangin B."/>
            <person name="Burke J.M."/>
            <person name="Salse J."/>
            <person name="Munos S."/>
            <person name="Vincourt P."/>
            <person name="Rieseberg L.H."/>
            <person name="Langlade N.B."/>
        </authorList>
    </citation>
    <scope>NUCLEOTIDE SEQUENCE [LARGE SCALE GENOMIC DNA]</scope>
    <source>
        <strain evidence="4">cv. SF193</strain>
        <tissue evidence="2">Leaves</tissue>
    </source>
</reference>
<evidence type="ECO:0000313" key="2">
    <source>
        <dbReference type="EMBL" id="KAF5769043.1"/>
    </source>
</evidence>
<protein>
    <recommendedName>
        <fullName evidence="5">Secreted protein</fullName>
    </recommendedName>
</protein>
<feature type="signal peptide" evidence="1">
    <location>
        <begin position="1"/>
        <end position="26"/>
    </location>
</feature>
<evidence type="ECO:0000313" key="4">
    <source>
        <dbReference type="Proteomes" id="UP000215914"/>
    </source>
</evidence>
<organism evidence="3 4">
    <name type="scientific">Helianthus annuus</name>
    <name type="common">Common sunflower</name>
    <dbReference type="NCBI Taxonomy" id="4232"/>
    <lineage>
        <taxon>Eukaryota</taxon>
        <taxon>Viridiplantae</taxon>
        <taxon>Streptophyta</taxon>
        <taxon>Embryophyta</taxon>
        <taxon>Tracheophyta</taxon>
        <taxon>Spermatophyta</taxon>
        <taxon>Magnoliopsida</taxon>
        <taxon>eudicotyledons</taxon>
        <taxon>Gunneridae</taxon>
        <taxon>Pentapetalae</taxon>
        <taxon>asterids</taxon>
        <taxon>campanulids</taxon>
        <taxon>Asterales</taxon>
        <taxon>Asteraceae</taxon>
        <taxon>Asteroideae</taxon>
        <taxon>Heliantheae alliance</taxon>
        <taxon>Heliantheae</taxon>
        <taxon>Helianthus</taxon>
    </lineage>
</organism>
<name>A0A251SIL6_HELAN</name>
<dbReference type="EMBL" id="MNCJ02000329">
    <property type="protein sequence ID" value="KAF5769043.1"/>
    <property type="molecule type" value="Genomic_DNA"/>
</dbReference>
<dbReference type="Gramene" id="mRNA:HanXRQr2_Chr14g0643601">
    <property type="protein sequence ID" value="mRNA:HanXRQr2_Chr14g0643601"/>
    <property type="gene ID" value="HanXRQr2_Chr14g0643601"/>
</dbReference>
<evidence type="ECO:0000256" key="1">
    <source>
        <dbReference type="SAM" id="SignalP"/>
    </source>
</evidence>
<sequence>MVCSFVLFRVLSWVLQFQLQFSGSDGFGVRSISGTGQSLVRVTSHVSAQQVRKFWVSAECGSGFLFGSRIGFGSAAVNHGSVVREMVQFWFSQNWSKLGQSGQHQVNCSVSGFGLSWFGSTVVWVKIRVRSTVLGPSQPGQTWSTRLTRSTRSTQLAYPTNRREGFGYFFKSWRGWNRRTIGDSST</sequence>
<feature type="chain" id="PRO_5041083016" description="Secreted protein" evidence="1">
    <location>
        <begin position="27"/>
        <end position="186"/>
    </location>
</feature>
<dbReference type="Proteomes" id="UP000215914">
    <property type="component" value="Chromosome 14"/>
</dbReference>
<dbReference type="InParanoid" id="A0A251SIL6"/>
<accession>A0A251SIL6</accession>
<reference evidence="2" key="3">
    <citation type="submission" date="2020-06" db="EMBL/GenBank/DDBJ databases">
        <title>Helianthus annuus Genome sequencing and assembly Release 2.</title>
        <authorList>
            <person name="Gouzy J."/>
            <person name="Langlade N."/>
            <person name="Munos S."/>
        </authorList>
    </citation>
    <scope>NUCLEOTIDE SEQUENCE</scope>
    <source>
        <tissue evidence="2">Leaves</tissue>
    </source>
</reference>
<keyword evidence="1" id="KW-0732">Signal</keyword>
<gene>
    <name evidence="3" type="ORF">HannXRQ_Chr14g0442211</name>
    <name evidence="2" type="ORF">HanXRQr2_Chr14g0643601</name>
</gene>
<evidence type="ECO:0008006" key="5">
    <source>
        <dbReference type="Google" id="ProtNLM"/>
    </source>
</evidence>
<dbReference type="EMBL" id="CM007903">
    <property type="protein sequence ID" value="OTF98125.1"/>
    <property type="molecule type" value="Genomic_DNA"/>
</dbReference>
<reference evidence="3" key="2">
    <citation type="submission" date="2017-02" db="EMBL/GenBank/DDBJ databases">
        <title>Sunflower complete genome.</title>
        <authorList>
            <person name="Langlade N."/>
            <person name="Munos S."/>
        </authorList>
    </citation>
    <scope>NUCLEOTIDE SEQUENCE [LARGE SCALE GENOMIC DNA]</scope>
    <source>
        <tissue evidence="3">Leaves</tissue>
    </source>
</reference>
<proteinExistence type="predicted"/>
<keyword evidence="4" id="KW-1185">Reference proteome</keyword>